<dbReference type="PROSITE" id="PS00409">
    <property type="entry name" value="PROKAR_NTER_METHYL"/>
    <property type="match status" value="1"/>
</dbReference>
<feature type="transmembrane region" description="Helical" evidence="4">
    <location>
        <begin position="7"/>
        <end position="31"/>
    </location>
</feature>
<comment type="similarity">
    <text evidence="1 3">Belongs to the N-Me-Phe pilin family.</text>
</comment>
<dbReference type="InterPro" id="IPR001082">
    <property type="entry name" value="Pilin"/>
</dbReference>
<dbReference type="PANTHER" id="PTHR30093:SF34">
    <property type="entry name" value="PREPILIN PEPTIDASE-DEPENDENT PROTEIN D"/>
    <property type="match status" value="1"/>
</dbReference>
<evidence type="ECO:0000256" key="4">
    <source>
        <dbReference type="SAM" id="Phobius"/>
    </source>
</evidence>
<keyword evidence="4" id="KW-0812">Transmembrane</keyword>
<evidence type="ECO:0000256" key="1">
    <source>
        <dbReference type="ARBA" id="ARBA00005233"/>
    </source>
</evidence>
<dbReference type="InterPro" id="IPR012902">
    <property type="entry name" value="N_methyl_site"/>
</dbReference>
<organism evidence="5 6">
    <name type="scientific">Ottowia testudinis</name>
    <dbReference type="NCBI Taxonomy" id="2816950"/>
    <lineage>
        <taxon>Bacteria</taxon>
        <taxon>Pseudomonadati</taxon>
        <taxon>Pseudomonadota</taxon>
        <taxon>Betaproteobacteria</taxon>
        <taxon>Burkholderiales</taxon>
        <taxon>Comamonadaceae</taxon>
        <taxon>Ottowia</taxon>
    </lineage>
</organism>
<dbReference type="EMBL" id="CP071796">
    <property type="protein sequence ID" value="QTD45580.1"/>
    <property type="molecule type" value="Genomic_DNA"/>
</dbReference>
<sequence length="141" mass="14500">MKSLQKGFTLIELMIVVAIIGILAAIALPAYQDYVARAQASEALKATAGLQADIGVNYADSNSLAPTSTMSAQASSLGGKYFSVGGVSLGSTGQIMVAFNNGALASQGMTITPTAANGQIQYWICSGLSKPAHIPSTCRQR</sequence>
<dbReference type="Pfam" id="PF07963">
    <property type="entry name" value="N_methyl"/>
    <property type="match status" value="1"/>
</dbReference>
<dbReference type="Gene3D" id="3.30.700.10">
    <property type="entry name" value="Glycoprotein, Type 4 Pilin"/>
    <property type="match status" value="1"/>
</dbReference>
<dbReference type="RefSeq" id="WP_208009328.1">
    <property type="nucleotide sequence ID" value="NZ_CP071796.1"/>
</dbReference>
<evidence type="ECO:0000313" key="6">
    <source>
        <dbReference type="Proteomes" id="UP000663903"/>
    </source>
</evidence>
<dbReference type="NCBIfam" id="TIGR02532">
    <property type="entry name" value="IV_pilin_GFxxxE"/>
    <property type="match status" value="1"/>
</dbReference>
<keyword evidence="3" id="KW-0281">Fimbrium</keyword>
<dbReference type="InterPro" id="IPR045584">
    <property type="entry name" value="Pilin-like"/>
</dbReference>
<keyword evidence="4" id="KW-1133">Transmembrane helix</keyword>
<dbReference type="SUPFAM" id="SSF54523">
    <property type="entry name" value="Pili subunits"/>
    <property type="match status" value="1"/>
</dbReference>
<keyword evidence="2" id="KW-0488">Methylation</keyword>
<dbReference type="GO" id="GO:0044096">
    <property type="term" value="C:type IV pilus"/>
    <property type="evidence" value="ECO:0007669"/>
    <property type="project" value="TreeGrafter"/>
</dbReference>
<dbReference type="Proteomes" id="UP000663903">
    <property type="component" value="Chromosome"/>
</dbReference>
<accession>A0A975CG45</accession>
<proteinExistence type="inferred from homology"/>
<dbReference type="PANTHER" id="PTHR30093">
    <property type="entry name" value="GENERAL SECRETION PATHWAY PROTEIN G"/>
    <property type="match status" value="1"/>
</dbReference>
<dbReference type="GO" id="GO:0043107">
    <property type="term" value="P:type IV pilus-dependent motility"/>
    <property type="evidence" value="ECO:0007669"/>
    <property type="project" value="TreeGrafter"/>
</dbReference>
<evidence type="ECO:0000256" key="3">
    <source>
        <dbReference type="RuleBase" id="RU000389"/>
    </source>
</evidence>
<dbReference type="Pfam" id="PF00114">
    <property type="entry name" value="Pilin"/>
    <property type="match status" value="1"/>
</dbReference>
<dbReference type="AlphaFoldDB" id="A0A975CG45"/>
<keyword evidence="4" id="KW-0472">Membrane</keyword>
<evidence type="ECO:0000313" key="5">
    <source>
        <dbReference type="EMBL" id="QTD45580.1"/>
    </source>
</evidence>
<dbReference type="GO" id="GO:0007155">
    <property type="term" value="P:cell adhesion"/>
    <property type="evidence" value="ECO:0007669"/>
    <property type="project" value="InterPro"/>
</dbReference>
<reference evidence="5" key="1">
    <citation type="submission" date="2021-03" db="EMBL/GenBank/DDBJ databases">
        <title>Ottowia sp. 27C isolated from the cloaca of a Giant Asian pond turtle (Heosemys grandis).</title>
        <authorList>
            <person name="Spergser J."/>
            <person name="Busse H.-J."/>
        </authorList>
    </citation>
    <scope>NUCLEOTIDE SEQUENCE</scope>
    <source>
        <strain evidence="5">27C</strain>
    </source>
</reference>
<protein>
    <submittedName>
        <fullName evidence="5">Prepilin-type N-terminal cleavage/methylation domain-containing protein</fullName>
    </submittedName>
</protein>
<dbReference type="KEGG" id="otd:J1M35_01225"/>
<gene>
    <name evidence="5" type="ORF">J1M35_01225</name>
</gene>
<evidence type="ECO:0000256" key="2">
    <source>
        <dbReference type="ARBA" id="ARBA00022481"/>
    </source>
</evidence>
<keyword evidence="6" id="KW-1185">Reference proteome</keyword>
<name>A0A975CG45_9BURK</name>